<dbReference type="GeneID" id="5037562"/>
<dbReference type="InParanoid" id="A0DMW3"/>
<organism evidence="1 2">
    <name type="scientific">Paramecium tetraurelia</name>
    <dbReference type="NCBI Taxonomy" id="5888"/>
    <lineage>
        <taxon>Eukaryota</taxon>
        <taxon>Sar</taxon>
        <taxon>Alveolata</taxon>
        <taxon>Ciliophora</taxon>
        <taxon>Intramacronucleata</taxon>
        <taxon>Oligohymenophorea</taxon>
        <taxon>Peniculida</taxon>
        <taxon>Parameciidae</taxon>
        <taxon>Paramecium</taxon>
    </lineage>
</organism>
<dbReference type="Proteomes" id="UP000000600">
    <property type="component" value="Unassembled WGS sequence"/>
</dbReference>
<dbReference type="KEGG" id="ptm:GSPATT00018585001"/>
<dbReference type="AlphaFoldDB" id="A0DMW3"/>
<reference evidence="1 2" key="1">
    <citation type="journal article" date="2006" name="Nature">
        <title>Global trends of whole-genome duplications revealed by the ciliate Paramecium tetraurelia.</title>
        <authorList>
            <consortium name="Genoscope"/>
            <person name="Aury J.-M."/>
            <person name="Jaillon O."/>
            <person name="Duret L."/>
            <person name="Noel B."/>
            <person name="Jubin C."/>
            <person name="Porcel B.M."/>
            <person name="Segurens B."/>
            <person name="Daubin V."/>
            <person name="Anthouard V."/>
            <person name="Aiach N."/>
            <person name="Arnaiz O."/>
            <person name="Billaut A."/>
            <person name="Beisson J."/>
            <person name="Blanc I."/>
            <person name="Bouhouche K."/>
            <person name="Camara F."/>
            <person name="Duharcourt S."/>
            <person name="Guigo R."/>
            <person name="Gogendeau D."/>
            <person name="Katinka M."/>
            <person name="Keller A.-M."/>
            <person name="Kissmehl R."/>
            <person name="Klotz C."/>
            <person name="Koll F."/>
            <person name="Le Moue A."/>
            <person name="Lepere C."/>
            <person name="Malinsky S."/>
            <person name="Nowacki M."/>
            <person name="Nowak J.K."/>
            <person name="Plattner H."/>
            <person name="Poulain J."/>
            <person name="Ruiz F."/>
            <person name="Serrano V."/>
            <person name="Zagulski M."/>
            <person name="Dessen P."/>
            <person name="Betermier M."/>
            <person name="Weissenbach J."/>
            <person name="Scarpelli C."/>
            <person name="Schachter V."/>
            <person name="Sperling L."/>
            <person name="Meyer E."/>
            <person name="Cohen J."/>
            <person name="Wincker P."/>
        </authorList>
    </citation>
    <scope>NUCLEOTIDE SEQUENCE [LARGE SCALE GENOMIC DNA]</scope>
    <source>
        <strain evidence="1 2">Stock d4-2</strain>
    </source>
</reference>
<evidence type="ECO:0000313" key="2">
    <source>
        <dbReference type="Proteomes" id="UP000000600"/>
    </source>
</evidence>
<dbReference type="HOGENOM" id="CLU_1506244_0_0_1"/>
<name>A0DMW3_PARTE</name>
<sequence length="179" mass="22080">MLQESSHIQSKTTLNDKKGISFKMYGSRRIARQRNRKHSKGIHSRECWDTHTYDIFHMNQYINYWTYVDILIQLVILREFIDKENIQKENLTNNDQQRMFKVSSSFYGNCFEIQQRGQFLFRKIRNVEYLRLKIYEQISVREFPNLEIHQYIQIQQCLEIKSSKTDKLYFYLWYFENIF</sequence>
<gene>
    <name evidence="1" type="ORF">GSPATT00018585001</name>
</gene>
<proteinExistence type="predicted"/>
<protein>
    <submittedName>
        <fullName evidence="1">Uncharacterized protein</fullName>
    </submittedName>
</protein>
<dbReference type="RefSeq" id="XP_001451777.1">
    <property type="nucleotide sequence ID" value="XM_001451740.1"/>
</dbReference>
<keyword evidence="2" id="KW-1185">Reference proteome</keyword>
<evidence type="ECO:0000313" key="1">
    <source>
        <dbReference type="EMBL" id="CAK84380.1"/>
    </source>
</evidence>
<accession>A0DMW3</accession>
<dbReference type="EMBL" id="CT868507">
    <property type="protein sequence ID" value="CAK84380.1"/>
    <property type="molecule type" value="Genomic_DNA"/>
</dbReference>